<protein>
    <submittedName>
        <fullName evidence="4">Phage major capsid protein</fullName>
    </submittedName>
</protein>
<dbReference type="InterPro" id="IPR024455">
    <property type="entry name" value="Phage_capsid"/>
</dbReference>
<sequence>MEKTNEGEIETMLKQILLKRKAKQLETNLQDLLKREEDLQEQERKLAEEIETSTEQLSDEAREAIEETADEMEKTKADLVEEKVKIQAELDEINKKLAELDSEEEKEEPEERQVGKIIEKRGDKYMGVMNMERREQLRDLIQNDENKRFFEDVKNVVLRQAETTLTKKELLIPEEVFTFINQEVLNYGEVINLVHRINLKGKGRIVFNAGTPTLQWTEACESLQEATLGEFKQIELDNFKLGGYVFLCKAFVEDAIISIADYIIKEFAYAIAVSLDNAIINGTGTKQPEGITKVVTDSKKVKNILGVLGLVGDLNERAKNITLVTNRKTYYQYILPETYGKDSNGKIVYGLGQTLPDGTKIVISNAVKDKQFIVGDFYAGYKLGIRKEMTFDSTDQVRWIEEQIGYKTSGRYDGKVADKTYFALGEFEVDEVLEM</sequence>
<feature type="domain" description="Phage capsid-like C-terminal" evidence="3">
    <location>
        <begin position="171"/>
        <end position="427"/>
    </location>
</feature>
<organism evidence="4 5">
    <name type="scientific">Helcococcus bovis</name>
    <dbReference type="NCBI Taxonomy" id="3153252"/>
    <lineage>
        <taxon>Bacteria</taxon>
        <taxon>Bacillati</taxon>
        <taxon>Bacillota</taxon>
        <taxon>Tissierellia</taxon>
        <taxon>Tissierellales</taxon>
        <taxon>Peptoniphilaceae</taxon>
        <taxon>Helcococcus</taxon>
    </lineage>
</organism>
<comment type="caution">
    <text evidence="4">The sequence shown here is derived from an EMBL/GenBank/DDBJ whole genome shotgun (WGS) entry which is preliminary data.</text>
</comment>
<comment type="subcellular location">
    <subcellularLocation>
        <location evidence="1">Virion</location>
    </subcellularLocation>
</comment>
<feature type="region of interest" description="Disordered" evidence="2">
    <location>
        <begin position="39"/>
        <end position="60"/>
    </location>
</feature>
<dbReference type="SUPFAM" id="SSF56563">
    <property type="entry name" value="Major capsid protein gp5"/>
    <property type="match status" value="1"/>
</dbReference>
<reference evidence="4 5" key="1">
    <citation type="journal article" date="2024" name="Front. Microbiol.">
        <title>Pangenomic and biochemical analyses of Helcococcus ovis reveal widespread tetracycline resistance and a novel bacterial species, Helcococcus bovis.</title>
        <authorList>
            <person name="Cunha F."/>
            <person name="Zhai Y."/>
            <person name="Casaro S."/>
            <person name="Jones K.L."/>
            <person name="Hernandez M."/>
            <person name="Bisinotto R.S."/>
            <person name="Kariyawasam S."/>
            <person name="Brown M.B."/>
            <person name="Phillips A."/>
            <person name="Jeong K.C."/>
            <person name="Galvao K.N."/>
        </authorList>
    </citation>
    <scope>NUCLEOTIDE SEQUENCE [LARGE SCALE GENOMIC DNA]</scope>
    <source>
        <strain evidence="4 5">KG197</strain>
    </source>
</reference>
<keyword evidence="5" id="KW-1185">Reference proteome</keyword>
<dbReference type="RefSeq" id="WP_408126757.1">
    <property type="nucleotide sequence ID" value="NZ_JBFNFH010000014.1"/>
</dbReference>
<evidence type="ECO:0000313" key="4">
    <source>
        <dbReference type="EMBL" id="MFM1525264.1"/>
    </source>
</evidence>
<dbReference type="Pfam" id="PF05065">
    <property type="entry name" value="Phage_capsid"/>
    <property type="match status" value="1"/>
</dbReference>
<dbReference type="Proteomes" id="UP001629536">
    <property type="component" value="Unassembled WGS sequence"/>
</dbReference>
<accession>A0ABW9F734</accession>
<dbReference type="InterPro" id="IPR054612">
    <property type="entry name" value="Phage_capsid-like_C"/>
</dbReference>
<proteinExistence type="predicted"/>
<dbReference type="EMBL" id="JBFNFH010000014">
    <property type="protein sequence ID" value="MFM1525264.1"/>
    <property type="molecule type" value="Genomic_DNA"/>
</dbReference>
<evidence type="ECO:0000259" key="3">
    <source>
        <dbReference type="Pfam" id="PF05065"/>
    </source>
</evidence>
<evidence type="ECO:0000256" key="2">
    <source>
        <dbReference type="SAM" id="MobiDB-lite"/>
    </source>
</evidence>
<name>A0ABW9F734_9FIRM</name>
<gene>
    <name evidence="4" type="ORF">ABGF40_06195</name>
</gene>
<evidence type="ECO:0000313" key="5">
    <source>
        <dbReference type="Proteomes" id="UP001629536"/>
    </source>
</evidence>
<feature type="compositionally biased region" description="Basic and acidic residues" evidence="2">
    <location>
        <begin position="39"/>
        <end position="48"/>
    </location>
</feature>
<dbReference type="NCBIfam" id="TIGR01554">
    <property type="entry name" value="major_cap_HK97"/>
    <property type="match status" value="1"/>
</dbReference>
<dbReference type="Gene3D" id="3.30.2400.10">
    <property type="entry name" value="Major capsid protein gp5"/>
    <property type="match status" value="1"/>
</dbReference>
<evidence type="ECO:0000256" key="1">
    <source>
        <dbReference type="ARBA" id="ARBA00004328"/>
    </source>
</evidence>